<name>A0ABR5F1T1_9ACTN</name>
<dbReference type="InterPro" id="IPR002397">
    <property type="entry name" value="Cyt_P450_B"/>
</dbReference>
<accession>A0ABR5F1T1</accession>
<comment type="caution">
    <text evidence="2">The sequence shown here is derived from an EMBL/GenBank/DDBJ whole genome shotgun (WGS) entry which is preliminary data.</text>
</comment>
<dbReference type="SUPFAM" id="SSF48264">
    <property type="entry name" value="Cytochrome P450"/>
    <property type="match status" value="1"/>
</dbReference>
<gene>
    <name evidence="2" type="ORF">FrCorBMG51_16620</name>
</gene>
<dbReference type="PANTHER" id="PTHR46696:SF3">
    <property type="entry name" value="PULCHERRIMINIC ACID SYNTHASE"/>
    <property type="match status" value="1"/>
</dbReference>
<dbReference type="InterPro" id="IPR001128">
    <property type="entry name" value="Cyt_P450"/>
</dbReference>
<protein>
    <submittedName>
        <fullName evidence="2">Cytochrome P450</fullName>
    </submittedName>
</protein>
<evidence type="ECO:0000313" key="2">
    <source>
        <dbReference type="EMBL" id="KLL10673.1"/>
    </source>
</evidence>
<dbReference type="EMBL" id="JWIO01000028">
    <property type="protein sequence ID" value="KLL10673.1"/>
    <property type="molecule type" value="Genomic_DNA"/>
</dbReference>
<reference evidence="2 3" key="1">
    <citation type="submission" date="2014-12" db="EMBL/GenBank/DDBJ databases">
        <title>Frankia sp. BMG5.1 draft genome.</title>
        <authorList>
            <person name="Gtari M."/>
            <person name="Ghodhbane-Gtari F."/>
            <person name="Nouioui I."/>
            <person name="Ktari A."/>
            <person name="Hezbri K."/>
            <person name="Mimouni W."/>
            <person name="Sbissi I."/>
            <person name="Ayari A."/>
            <person name="Yamanaka T."/>
            <person name="Normand P."/>
            <person name="Tisa L.S."/>
            <person name="Boudabous A."/>
        </authorList>
    </citation>
    <scope>NUCLEOTIDE SEQUENCE [LARGE SCALE GENOMIC DNA]</scope>
    <source>
        <strain evidence="2 3">BMG5.1</strain>
    </source>
</reference>
<proteinExistence type="inferred from homology"/>
<organism evidence="2 3">
    <name type="scientific">Protofrankia coriariae</name>
    <dbReference type="NCBI Taxonomy" id="1562887"/>
    <lineage>
        <taxon>Bacteria</taxon>
        <taxon>Bacillati</taxon>
        <taxon>Actinomycetota</taxon>
        <taxon>Actinomycetes</taxon>
        <taxon>Frankiales</taxon>
        <taxon>Frankiaceae</taxon>
        <taxon>Protofrankia</taxon>
    </lineage>
</organism>
<dbReference type="Gene3D" id="1.10.630.10">
    <property type="entry name" value="Cytochrome P450"/>
    <property type="match status" value="1"/>
</dbReference>
<dbReference type="PANTHER" id="PTHR46696">
    <property type="entry name" value="P450, PUTATIVE (EUROFUNG)-RELATED"/>
    <property type="match status" value="1"/>
</dbReference>
<dbReference type="PRINTS" id="PR00359">
    <property type="entry name" value="BP450"/>
</dbReference>
<dbReference type="Proteomes" id="UP000035425">
    <property type="component" value="Unassembled WGS sequence"/>
</dbReference>
<comment type="similarity">
    <text evidence="1">Belongs to the cytochrome P450 family.</text>
</comment>
<sequence length="404" mass="44640">MGSLGAPPDLMSLEFVVDPYPIYRAWRDEHPLIWHEAMGAYIISRYDDVNRAFREFSSENYSWQLEPVIGRSILQMEGREHSVQRALVAPAFRGKDLQGKFLPVIRRNAEELLEAFRADGRVDIVGQFTTRFPIGVIVDMLGLPKSDHALFHGWYSVMMAFLSNVVGDPEVTAAGLRTTAELRAYLTPVIKERRRNPGDDVLSTLCTAEIDGERMTDEEINAFTGLLLIAGGETSDKALASMFKNLVSHPDQLQAVRADRSLIARAFAETLRYSPPVRIILRTVKEETEMSGGTLSAGKSVACVIGAANTDDRRYADADSFNIFREDLDVSRAFSAAANHMAFCGGRHFCVGAVLAKAEVEIGANLLLDAMDDIRFPDGYTPTDEGLFSRAPASLLLEFTPRAA</sequence>
<evidence type="ECO:0000313" key="3">
    <source>
        <dbReference type="Proteomes" id="UP000035425"/>
    </source>
</evidence>
<evidence type="ECO:0000256" key="1">
    <source>
        <dbReference type="ARBA" id="ARBA00010617"/>
    </source>
</evidence>
<dbReference type="RefSeq" id="WP_047223960.1">
    <property type="nucleotide sequence ID" value="NZ_JWIO01000028.1"/>
</dbReference>
<keyword evidence="3" id="KW-1185">Reference proteome</keyword>
<dbReference type="InterPro" id="IPR036396">
    <property type="entry name" value="Cyt_P450_sf"/>
</dbReference>
<dbReference type="Pfam" id="PF00067">
    <property type="entry name" value="p450"/>
    <property type="match status" value="1"/>
</dbReference>